<dbReference type="EMBL" id="UINC01000927">
    <property type="protein sequence ID" value="SUZ63852.1"/>
    <property type="molecule type" value="Genomic_DNA"/>
</dbReference>
<proteinExistence type="inferred from homology"/>
<dbReference type="GO" id="GO:0006508">
    <property type="term" value="P:proteolysis"/>
    <property type="evidence" value="ECO:0007669"/>
    <property type="project" value="UniProtKB-KW"/>
</dbReference>
<dbReference type="CDD" id="cd05658">
    <property type="entry name" value="M18_DAP"/>
    <property type="match status" value="1"/>
</dbReference>
<keyword evidence="6" id="KW-0378">Hydrolase</keyword>
<dbReference type="GO" id="GO:0005737">
    <property type="term" value="C:cytoplasm"/>
    <property type="evidence" value="ECO:0007669"/>
    <property type="project" value="UniProtKB-ARBA"/>
</dbReference>
<keyword evidence="7" id="KW-0862">Zinc</keyword>
<dbReference type="InterPro" id="IPR001948">
    <property type="entry name" value="Peptidase_M18"/>
</dbReference>
<gene>
    <name evidence="9" type="ORF">METZ01_LOCUS16706</name>
</gene>
<name>A0A381PA47_9ZZZZ</name>
<dbReference type="SUPFAM" id="SSF101821">
    <property type="entry name" value="Aminopeptidase/glucanase lid domain"/>
    <property type="match status" value="1"/>
</dbReference>
<dbReference type="Gene3D" id="3.40.630.10">
    <property type="entry name" value="Zn peptidases"/>
    <property type="match status" value="1"/>
</dbReference>
<dbReference type="Gene3D" id="2.30.250.10">
    <property type="entry name" value="Aminopeptidase i, Domain 2"/>
    <property type="match status" value="1"/>
</dbReference>
<evidence type="ECO:0000313" key="9">
    <source>
        <dbReference type="EMBL" id="SUZ63852.1"/>
    </source>
</evidence>
<dbReference type="GO" id="GO:0004177">
    <property type="term" value="F:aminopeptidase activity"/>
    <property type="evidence" value="ECO:0007669"/>
    <property type="project" value="UniProtKB-KW"/>
</dbReference>
<protein>
    <recommendedName>
        <fullName evidence="10">M18 family aminopeptidase</fullName>
    </recommendedName>
</protein>
<dbReference type="Pfam" id="PF02127">
    <property type="entry name" value="Peptidase_M18"/>
    <property type="match status" value="1"/>
</dbReference>
<dbReference type="NCBIfam" id="NF002759">
    <property type="entry name" value="PRK02813.1"/>
    <property type="match status" value="1"/>
</dbReference>
<sequence length="426" mass="45800">MSRSVLERLLAWIDASPSPYHAAQNASADLTDAGFTKFATDELWSDCDRMVISRGGVVVAAAFGNRIDPDQLEFRLVGAHTDSPNLRVKPNPDMGSVGYRQLGVEVYGGALLNSWLDRDLGLSGRVVVRDGVSQETLLLRVDRPVLRVAQLAIHLDREVNDGLTLDRQSHLSPIWGLGDVDEDGFKSFIAQELGVEPSSVSSWDVMCHDLTASAVLGRDGEFYAAPRIDNLASCHAAVEALRELDTPADDTIAVVVLFDHEEIGSESSTGARGPMLSNALERLANSRSVTRDQYLRALTRSWCVSADGAHAVHPNYVDRHEPEHHVVLNGGPVIKLNANVRYATDAESNAMFQSACRVAGVPFQHYAHRTDLPCGTTIGPITAAQLGMSVVDVGSAQLSMHSAREMGGSADPQLLTSALGAFLASA</sequence>
<evidence type="ECO:0000256" key="8">
    <source>
        <dbReference type="ARBA" id="ARBA00023049"/>
    </source>
</evidence>
<reference evidence="9" key="1">
    <citation type="submission" date="2018-05" db="EMBL/GenBank/DDBJ databases">
        <authorList>
            <person name="Lanie J.A."/>
            <person name="Ng W.-L."/>
            <person name="Kazmierczak K.M."/>
            <person name="Andrzejewski T.M."/>
            <person name="Davidsen T.M."/>
            <person name="Wayne K.J."/>
            <person name="Tettelin H."/>
            <person name="Glass J.I."/>
            <person name="Rusch D."/>
            <person name="Podicherti R."/>
            <person name="Tsui H.-C.T."/>
            <person name="Winkler M.E."/>
        </authorList>
    </citation>
    <scope>NUCLEOTIDE SEQUENCE</scope>
</reference>
<dbReference type="SUPFAM" id="SSF53187">
    <property type="entry name" value="Zn-dependent exopeptidases"/>
    <property type="match status" value="1"/>
</dbReference>
<evidence type="ECO:0000256" key="5">
    <source>
        <dbReference type="ARBA" id="ARBA00022723"/>
    </source>
</evidence>
<keyword evidence="5" id="KW-0479">Metal-binding</keyword>
<dbReference type="AlphaFoldDB" id="A0A381PA47"/>
<dbReference type="PANTHER" id="PTHR28570">
    <property type="entry name" value="ASPARTYL AMINOPEPTIDASE"/>
    <property type="match status" value="1"/>
</dbReference>
<keyword evidence="3" id="KW-0031">Aminopeptidase</keyword>
<dbReference type="PRINTS" id="PR00932">
    <property type="entry name" value="AMINO1PTASE"/>
</dbReference>
<accession>A0A381PA47</accession>
<dbReference type="PANTHER" id="PTHR28570:SF3">
    <property type="entry name" value="ASPARTYL AMINOPEPTIDASE"/>
    <property type="match status" value="1"/>
</dbReference>
<keyword evidence="8" id="KW-0482">Metalloprotease</keyword>
<keyword evidence="4" id="KW-0645">Protease</keyword>
<evidence type="ECO:0000256" key="7">
    <source>
        <dbReference type="ARBA" id="ARBA00022833"/>
    </source>
</evidence>
<evidence type="ECO:0008006" key="10">
    <source>
        <dbReference type="Google" id="ProtNLM"/>
    </source>
</evidence>
<evidence type="ECO:0000256" key="4">
    <source>
        <dbReference type="ARBA" id="ARBA00022670"/>
    </source>
</evidence>
<dbReference type="InterPro" id="IPR023358">
    <property type="entry name" value="Peptidase_M18_dom2"/>
</dbReference>
<evidence type="ECO:0000256" key="3">
    <source>
        <dbReference type="ARBA" id="ARBA00022438"/>
    </source>
</evidence>
<evidence type="ECO:0000256" key="2">
    <source>
        <dbReference type="ARBA" id="ARBA00008290"/>
    </source>
</evidence>
<dbReference type="GO" id="GO:0008270">
    <property type="term" value="F:zinc ion binding"/>
    <property type="evidence" value="ECO:0007669"/>
    <property type="project" value="InterPro"/>
</dbReference>
<organism evidence="9">
    <name type="scientific">marine metagenome</name>
    <dbReference type="NCBI Taxonomy" id="408172"/>
    <lineage>
        <taxon>unclassified sequences</taxon>
        <taxon>metagenomes</taxon>
        <taxon>ecological metagenomes</taxon>
    </lineage>
</organism>
<evidence type="ECO:0000256" key="6">
    <source>
        <dbReference type="ARBA" id="ARBA00022801"/>
    </source>
</evidence>
<dbReference type="GO" id="GO:0008237">
    <property type="term" value="F:metallopeptidase activity"/>
    <property type="evidence" value="ECO:0007669"/>
    <property type="project" value="UniProtKB-KW"/>
</dbReference>
<evidence type="ECO:0000256" key="1">
    <source>
        <dbReference type="ARBA" id="ARBA00001947"/>
    </source>
</evidence>
<comment type="similarity">
    <text evidence="2">Belongs to the peptidase M18 family.</text>
</comment>
<comment type="cofactor">
    <cofactor evidence="1">
        <name>Zn(2+)</name>
        <dbReference type="ChEBI" id="CHEBI:29105"/>
    </cofactor>
</comment>